<feature type="domain" description="Copper amine oxidase-like N-terminal" evidence="2">
    <location>
        <begin position="510"/>
        <end position="617"/>
    </location>
</feature>
<feature type="signal peptide" evidence="1">
    <location>
        <begin position="1"/>
        <end position="28"/>
    </location>
</feature>
<name>A0AA46AJ54_9CLOT</name>
<comment type="caution">
    <text evidence="3">The sequence shown here is derived from an EMBL/GenBank/DDBJ whole genome shotgun (WGS) entry which is preliminary data.</text>
</comment>
<evidence type="ECO:0000256" key="1">
    <source>
        <dbReference type="SAM" id="SignalP"/>
    </source>
</evidence>
<organism evidence="3 4">
    <name type="scientific">Anoxynatronum buryatiense</name>
    <dbReference type="NCBI Taxonomy" id="489973"/>
    <lineage>
        <taxon>Bacteria</taxon>
        <taxon>Bacillati</taxon>
        <taxon>Bacillota</taxon>
        <taxon>Clostridia</taxon>
        <taxon>Eubacteriales</taxon>
        <taxon>Clostridiaceae</taxon>
        <taxon>Anoxynatronum</taxon>
    </lineage>
</organism>
<dbReference type="AlphaFoldDB" id="A0AA46AJ54"/>
<accession>A0AA46AJ54</accession>
<reference evidence="3" key="1">
    <citation type="submission" date="2017-05" db="EMBL/GenBank/DDBJ databases">
        <authorList>
            <person name="Varghese N."/>
            <person name="Submissions S."/>
        </authorList>
    </citation>
    <scope>NUCLEOTIDE SEQUENCE</scope>
    <source>
        <strain evidence="3">Su22</strain>
    </source>
</reference>
<sequence length="621" mass="68071">MTTRQKNIIRLISVLLLLTLMCVQPVAAQTKAGFEVLDSGKSIDPGLGMTSGGITGTINTIRLIVPANRIEASEYDVRIEFNLPQGITADIDAVSLTSLSSSFSSPYEVLNNGNRFIYRTDLLANGNDGVMDFTFKDLKLPRNFDDWKVTVDITVAGSRLIEEASIDIAYTTRVFYQASAGSAASVSPSAPYAQSAGPFRFKQTSVNFPRNVKVTLPRGFSWDMSVNQVVVKPISGFLTDEVQVIPVRYEDPNVQRTAARIAVLDFEKLTNLDERKMAEWEVEGGYQESGLLITVSAENARAGEVVADISNSTPSNLAIASYTIRRIDTEGGEYQNLPYQEKLPLAGFTVKERAAEELRPGDTITVTLPDGASWDYVEESDGQIRPASNPQVTSGSETNGIEFDKRGNRIAWEFADYNRRSIVGTVSRPSGSGYTKDPGTLIFSGGFALLEDGFTGPVEVLVAGSGGANLLYTAAVIEAAPDEEEDDMVIYVDGLTSEYRLPINSGFYTRNGSMLPYRVNPFILDSRTFMGLRDVSEMMGIPEEDLVWDAATSTVTIRHQNSVIQVQANSRDIIAGEGTIQMDTAPVIREGRIMLPISPLMRIFGIDYRWESETSTLVFNR</sequence>
<feature type="chain" id="PRO_5041375911" evidence="1">
    <location>
        <begin position="29"/>
        <end position="621"/>
    </location>
</feature>
<dbReference type="SUPFAM" id="SSF55383">
    <property type="entry name" value="Copper amine oxidase, domain N"/>
    <property type="match status" value="1"/>
</dbReference>
<keyword evidence="4" id="KW-1185">Reference proteome</keyword>
<dbReference type="Pfam" id="PF07833">
    <property type="entry name" value="Cu_amine_oxidN1"/>
    <property type="match status" value="1"/>
</dbReference>
<evidence type="ECO:0000313" key="3">
    <source>
        <dbReference type="EMBL" id="SMP56634.1"/>
    </source>
</evidence>
<proteinExistence type="predicted"/>
<dbReference type="EMBL" id="FXUF01000006">
    <property type="protein sequence ID" value="SMP56634.1"/>
    <property type="molecule type" value="Genomic_DNA"/>
</dbReference>
<protein>
    <submittedName>
        <fullName evidence="3">Copper amine oxidase N-terminal domain-containing protein</fullName>
    </submittedName>
</protein>
<dbReference type="Gene3D" id="3.30.457.10">
    <property type="entry name" value="Copper amine oxidase-like, N-terminal domain"/>
    <property type="match status" value="1"/>
</dbReference>
<dbReference type="InterPro" id="IPR012854">
    <property type="entry name" value="Cu_amine_oxidase-like_N"/>
</dbReference>
<evidence type="ECO:0000259" key="2">
    <source>
        <dbReference type="Pfam" id="PF07833"/>
    </source>
</evidence>
<dbReference type="RefSeq" id="WP_283409263.1">
    <property type="nucleotide sequence ID" value="NZ_FXUF01000006.1"/>
</dbReference>
<dbReference type="InterPro" id="IPR036582">
    <property type="entry name" value="Mao_N_sf"/>
</dbReference>
<dbReference type="Proteomes" id="UP001158066">
    <property type="component" value="Unassembled WGS sequence"/>
</dbReference>
<keyword evidence="1" id="KW-0732">Signal</keyword>
<evidence type="ECO:0000313" key="4">
    <source>
        <dbReference type="Proteomes" id="UP001158066"/>
    </source>
</evidence>
<gene>
    <name evidence="3" type="ORF">SAMN06296020_10694</name>
</gene>